<protein>
    <submittedName>
        <fullName evidence="1">Uncharacterized protein</fullName>
    </submittedName>
</protein>
<organism evidence="1 2">
    <name type="scientific">Daphnia magna</name>
    <dbReference type="NCBI Taxonomy" id="35525"/>
    <lineage>
        <taxon>Eukaryota</taxon>
        <taxon>Metazoa</taxon>
        <taxon>Ecdysozoa</taxon>
        <taxon>Arthropoda</taxon>
        <taxon>Crustacea</taxon>
        <taxon>Branchiopoda</taxon>
        <taxon>Diplostraca</taxon>
        <taxon>Cladocera</taxon>
        <taxon>Anomopoda</taxon>
        <taxon>Daphniidae</taxon>
        <taxon>Daphnia</taxon>
    </lineage>
</organism>
<proteinExistence type="predicted"/>
<reference evidence="1 2" key="1">
    <citation type="journal article" date="2023" name="Nucleic Acids Res.">
        <title>The hologenome of Daphnia magna reveals possible DNA methylation and microbiome-mediated evolution of the host genome.</title>
        <authorList>
            <person name="Chaturvedi A."/>
            <person name="Li X."/>
            <person name="Dhandapani V."/>
            <person name="Marshall H."/>
            <person name="Kissane S."/>
            <person name="Cuenca-Cambronero M."/>
            <person name="Asole G."/>
            <person name="Calvet F."/>
            <person name="Ruiz-Romero M."/>
            <person name="Marangio P."/>
            <person name="Guigo R."/>
            <person name="Rago D."/>
            <person name="Mirbahai L."/>
            <person name="Eastwood N."/>
            <person name="Colbourne J.K."/>
            <person name="Zhou J."/>
            <person name="Mallon E."/>
            <person name="Orsini L."/>
        </authorList>
    </citation>
    <scope>NUCLEOTIDE SEQUENCE [LARGE SCALE GENOMIC DNA]</scope>
    <source>
        <strain evidence="1">LRV0_1</strain>
    </source>
</reference>
<dbReference type="EMBL" id="JAOYFB010000039">
    <property type="protein sequence ID" value="KAK4030328.1"/>
    <property type="molecule type" value="Genomic_DNA"/>
</dbReference>
<accession>A0ABR0AYX1</accession>
<gene>
    <name evidence="1" type="ORF">OUZ56_023333</name>
</gene>
<name>A0ABR0AYX1_9CRUS</name>
<evidence type="ECO:0000313" key="2">
    <source>
        <dbReference type="Proteomes" id="UP001234178"/>
    </source>
</evidence>
<evidence type="ECO:0000313" key="1">
    <source>
        <dbReference type="EMBL" id="KAK4030328.1"/>
    </source>
</evidence>
<sequence length="65" mass="7533">MPCKLVKETKLISSSLFYLARVTMVPSHKEHEGQLHQLVSRTMFAARNHSAEVMIRMVEIFCCHM</sequence>
<keyword evidence="2" id="KW-1185">Reference proteome</keyword>
<comment type="caution">
    <text evidence="1">The sequence shown here is derived from an EMBL/GenBank/DDBJ whole genome shotgun (WGS) entry which is preliminary data.</text>
</comment>
<dbReference type="Proteomes" id="UP001234178">
    <property type="component" value="Unassembled WGS sequence"/>
</dbReference>